<keyword evidence="1" id="KW-0694">RNA-binding</keyword>
<dbReference type="PROSITE" id="PS50084">
    <property type="entry name" value="KH_TYPE_1"/>
    <property type="match status" value="1"/>
</dbReference>
<reference evidence="4 5" key="1">
    <citation type="submission" date="2019-04" db="EMBL/GenBank/DDBJ databases">
        <title>Annotation for the trematode Fasciola gigantica.</title>
        <authorList>
            <person name="Choi Y.-J."/>
        </authorList>
    </citation>
    <scope>NUCLEOTIDE SEQUENCE [LARGE SCALE GENOMIC DNA]</scope>
    <source>
        <strain evidence="4">Uganda_cow_1</strain>
    </source>
</reference>
<feature type="compositionally biased region" description="Basic residues" evidence="2">
    <location>
        <begin position="247"/>
        <end position="257"/>
    </location>
</feature>
<gene>
    <name evidence="4" type="ORF">FGIG_04896</name>
</gene>
<feature type="domain" description="K Homology" evidence="3">
    <location>
        <begin position="180"/>
        <end position="208"/>
    </location>
</feature>
<dbReference type="Pfam" id="PF00013">
    <property type="entry name" value="KH_1"/>
    <property type="match status" value="1"/>
</dbReference>
<evidence type="ECO:0000259" key="3">
    <source>
        <dbReference type="Pfam" id="PF00013"/>
    </source>
</evidence>
<comment type="caution">
    <text evidence="4">The sequence shown here is derived from an EMBL/GenBank/DDBJ whole genome shotgun (WGS) entry which is preliminary data.</text>
</comment>
<proteinExistence type="predicted"/>
<dbReference type="SUPFAM" id="SSF54791">
    <property type="entry name" value="Eukaryotic type KH-domain (KH-domain type I)"/>
    <property type="match status" value="1"/>
</dbReference>
<dbReference type="GO" id="GO:0003723">
    <property type="term" value="F:RNA binding"/>
    <property type="evidence" value="ECO:0007669"/>
    <property type="project" value="UniProtKB-UniRule"/>
</dbReference>
<organism evidence="4 5">
    <name type="scientific">Fasciola gigantica</name>
    <name type="common">Giant liver fluke</name>
    <dbReference type="NCBI Taxonomy" id="46835"/>
    <lineage>
        <taxon>Eukaryota</taxon>
        <taxon>Metazoa</taxon>
        <taxon>Spiralia</taxon>
        <taxon>Lophotrochozoa</taxon>
        <taxon>Platyhelminthes</taxon>
        <taxon>Trematoda</taxon>
        <taxon>Digenea</taxon>
        <taxon>Plagiorchiida</taxon>
        <taxon>Echinostomata</taxon>
        <taxon>Echinostomatoidea</taxon>
        <taxon>Fasciolidae</taxon>
        <taxon>Fasciola</taxon>
    </lineage>
</organism>
<name>A0A504YZI8_FASGI</name>
<dbReference type="Gene3D" id="3.30.1370.10">
    <property type="entry name" value="K Homology domain, type 1"/>
    <property type="match status" value="1"/>
</dbReference>
<feature type="region of interest" description="Disordered" evidence="2">
    <location>
        <begin position="247"/>
        <end position="266"/>
    </location>
</feature>
<evidence type="ECO:0000256" key="2">
    <source>
        <dbReference type="SAM" id="MobiDB-lite"/>
    </source>
</evidence>
<accession>A0A504YZI8</accession>
<dbReference type="AlphaFoldDB" id="A0A504YZI8"/>
<evidence type="ECO:0000313" key="4">
    <source>
        <dbReference type="EMBL" id="TPP62830.1"/>
    </source>
</evidence>
<dbReference type="Proteomes" id="UP000316759">
    <property type="component" value="Unassembled WGS sequence"/>
</dbReference>
<evidence type="ECO:0000313" key="5">
    <source>
        <dbReference type="Proteomes" id="UP000316759"/>
    </source>
</evidence>
<keyword evidence="5" id="KW-1185">Reference proteome</keyword>
<dbReference type="EMBL" id="SUNJ01006399">
    <property type="protein sequence ID" value="TPP62830.1"/>
    <property type="molecule type" value="Genomic_DNA"/>
</dbReference>
<dbReference type="InterPro" id="IPR004088">
    <property type="entry name" value="KH_dom_type_1"/>
</dbReference>
<evidence type="ECO:0000256" key="1">
    <source>
        <dbReference type="PROSITE-ProRule" id="PRU00117"/>
    </source>
</evidence>
<dbReference type="OrthoDB" id="6252399at2759"/>
<protein>
    <submittedName>
        <fullName evidence="4">RNA binding protein MEX3B</fullName>
    </submittedName>
</protein>
<sequence>MNHMLSYNVTSSGRGESHSHQYSPFYNHKPTNTALERPLGVISPASMSGMLPNRINHLSLGSGSGGLYTPENTAYTLNNMLPSNAPVCPQRELFPASPMSSHTGANGRSIFGAGFLMRERLRWYELAQKQGFVVEPELERVRENSCRSAGQYYGRIAAHFRYRYCETDAKTKTAYLQIGVRVPNKDHVSEIVGKGGQKVKLIRKETGALNPTTGEHEEHVFMIEAPLEIAMRVAKLLTTRVQEITRRKLSAGKRRRGSTSSQVTGLDPSGKACGLLTTTNGKCHNTNGGDNGSGCVMGSAHLNSCGGGGGLLAPSEVCLG</sequence>
<dbReference type="InterPro" id="IPR036612">
    <property type="entry name" value="KH_dom_type_1_sf"/>
</dbReference>